<dbReference type="PANTHER" id="PTHR22916:SF65">
    <property type="entry name" value="SLR1065 PROTEIN"/>
    <property type="match status" value="1"/>
</dbReference>
<dbReference type="InterPro" id="IPR029044">
    <property type="entry name" value="Nucleotide-diphossugar_trans"/>
</dbReference>
<dbReference type="EMBL" id="MEXU01000019">
    <property type="protein sequence ID" value="OGD10730.1"/>
    <property type="molecule type" value="Genomic_DNA"/>
</dbReference>
<organism evidence="2 3">
    <name type="scientific">Candidatus Amesbacteria bacterium RIFOXYB1_FULL_47_9</name>
    <dbReference type="NCBI Taxonomy" id="1797266"/>
    <lineage>
        <taxon>Bacteria</taxon>
        <taxon>Candidatus Amesiibacteriota</taxon>
    </lineage>
</organism>
<reference evidence="2 3" key="1">
    <citation type="journal article" date="2016" name="Nat. Commun.">
        <title>Thousands of microbial genomes shed light on interconnected biogeochemical processes in an aquifer system.</title>
        <authorList>
            <person name="Anantharaman K."/>
            <person name="Brown C.T."/>
            <person name="Hug L.A."/>
            <person name="Sharon I."/>
            <person name="Castelle C.J."/>
            <person name="Probst A.J."/>
            <person name="Thomas B.C."/>
            <person name="Singh A."/>
            <person name="Wilkins M.J."/>
            <person name="Karaoz U."/>
            <person name="Brodie E.L."/>
            <person name="Williams K.H."/>
            <person name="Hubbard S.S."/>
            <person name="Banfield J.F."/>
        </authorList>
    </citation>
    <scope>NUCLEOTIDE SEQUENCE [LARGE SCALE GENOMIC DNA]</scope>
</reference>
<dbReference type="PANTHER" id="PTHR22916">
    <property type="entry name" value="GLYCOSYLTRANSFERASE"/>
    <property type="match status" value="1"/>
</dbReference>
<evidence type="ECO:0000313" key="3">
    <source>
        <dbReference type="Proteomes" id="UP000178188"/>
    </source>
</evidence>
<evidence type="ECO:0000313" key="2">
    <source>
        <dbReference type="EMBL" id="OGD10730.1"/>
    </source>
</evidence>
<proteinExistence type="predicted"/>
<dbReference type="SUPFAM" id="SSF53448">
    <property type="entry name" value="Nucleotide-diphospho-sugar transferases"/>
    <property type="match status" value="1"/>
</dbReference>
<dbReference type="AlphaFoldDB" id="A0A1F4ZWQ9"/>
<evidence type="ECO:0000259" key="1">
    <source>
        <dbReference type="Pfam" id="PF00535"/>
    </source>
</evidence>
<feature type="domain" description="Glycosyltransferase 2-like" evidence="1">
    <location>
        <begin position="7"/>
        <end position="133"/>
    </location>
</feature>
<protein>
    <recommendedName>
        <fullName evidence="1">Glycosyltransferase 2-like domain-containing protein</fullName>
    </recommendedName>
</protein>
<dbReference type="InterPro" id="IPR001173">
    <property type="entry name" value="Glyco_trans_2-like"/>
</dbReference>
<dbReference type="Proteomes" id="UP000178188">
    <property type="component" value="Unassembled WGS sequence"/>
</dbReference>
<comment type="caution">
    <text evidence="2">The sequence shown here is derived from an EMBL/GenBank/DDBJ whole genome shotgun (WGS) entry which is preliminary data.</text>
</comment>
<dbReference type="Gene3D" id="3.90.550.10">
    <property type="entry name" value="Spore Coat Polysaccharide Biosynthesis Protein SpsA, Chain A"/>
    <property type="match status" value="1"/>
</dbReference>
<accession>A0A1F4ZWQ9</accession>
<sequence length="256" mass="29542">MNSPKITVITPSYNQVEFIEESIRSVVEQDYYPIEYLIMDGGSKDGSVNIIREYAQKYPGIIKWRSGKDKGQVDALNRGLKLATGDIISYLNSDDYYLPGAFKMVNEYFSRYSNKLWLVGNCRVSDPKLSWTFLLKHIWPIGKFPWALHVYNTVNQPAVFLRRGLVKKVGLFNPAYHYAFDYDYWLRCLKFGLPGRHFKDLAVFRVHSGSKGNRGYEAQFKEDLAVAHNYSSGKLILNLHSLATKFLTLKGYHMLK</sequence>
<gene>
    <name evidence="2" type="ORF">A2395_03775</name>
</gene>
<dbReference type="CDD" id="cd06433">
    <property type="entry name" value="GT_2_WfgS_like"/>
    <property type="match status" value="1"/>
</dbReference>
<dbReference type="Pfam" id="PF00535">
    <property type="entry name" value="Glycos_transf_2"/>
    <property type="match status" value="1"/>
</dbReference>
<name>A0A1F4ZWQ9_9BACT</name>